<keyword evidence="1" id="KW-0238">DNA-binding</keyword>
<dbReference type="PRINTS" id="PR00038">
    <property type="entry name" value="HTHLUXR"/>
</dbReference>
<dbReference type="OrthoDB" id="9796655at2"/>
<dbReference type="CDD" id="cd06170">
    <property type="entry name" value="LuxR_C_like"/>
    <property type="match status" value="1"/>
</dbReference>
<evidence type="ECO:0000259" key="2">
    <source>
        <dbReference type="PROSITE" id="PS50043"/>
    </source>
</evidence>
<evidence type="ECO:0000313" key="3">
    <source>
        <dbReference type="EMBL" id="CAD0354898.1"/>
    </source>
</evidence>
<dbReference type="RefSeq" id="WP_006452421.1">
    <property type="nucleotide sequence ID" value="NZ_CP018728.1"/>
</dbReference>
<evidence type="ECO:0000256" key="1">
    <source>
        <dbReference type="ARBA" id="ARBA00023125"/>
    </source>
</evidence>
<dbReference type="GO" id="GO:0003677">
    <property type="term" value="F:DNA binding"/>
    <property type="evidence" value="ECO:0007669"/>
    <property type="project" value="UniProtKB-KW"/>
</dbReference>
<dbReference type="InterPro" id="IPR016032">
    <property type="entry name" value="Sig_transdc_resp-reg_C-effctor"/>
</dbReference>
<dbReference type="SUPFAM" id="SSF46894">
    <property type="entry name" value="C-terminal effector domain of the bipartite response regulators"/>
    <property type="match status" value="1"/>
</dbReference>
<dbReference type="InterPro" id="IPR000792">
    <property type="entry name" value="Tscrpt_reg_LuxR_C"/>
</dbReference>
<dbReference type="GeneID" id="55513528"/>
<sequence length="194" mass="21345">MQLLVLSEVQIYGDALDSLLRTTQSQMTVTLATSIGGAVIEMEKRAMDAVLLDVGADGVLQSLSALRRRWPQTLMVAFGLSSSSQEVICSGASMNYIFGRQVGIEEMLSVLSHERPPNRRATPPSPQPTMYRLTPREREVADLLSRGLSNKEIARDLRIELATVKNHVHSVLRKTDARTRLQAVVNIGAAFSMP</sequence>
<dbReference type="EMBL" id="LR828253">
    <property type="protein sequence ID" value="CAD0354891.1"/>
    <property type="molecule type" value="Genomic_DNA"/>
</dbReference>
<organism evidence="3">
    <name type="scientific">Xanthomonas hortorum pv. gardneri</name>
    <dbReference type="NCBI Taxonomy" id="2754056"/>
    <lineage>
        <taxon>Bacteria</taxon>
        <taxon>Pseudomonadati</taxon>
        <taxon>Pseudomonadota</taxon>
        <taxon>Gammaproteobacteria</taxon>
        <taxon>Lysobacterales</taxon>
        <taxon>Lysobacteraceae</taxon>
        <taxon>Xanthomonas</taxon>
    </lineage>
</organism>
<dbReference type="STRING" id="90270.BI317_03320"/>
<dbReference type="PROSITE" id="PS00622">
    <property type="entry name" value="HTH_LUXR_1"/>
    <property type="match status" value="1"/>
</dbReference>
<dbReference type="PROSITE" id="PS50043">
    <property type="entry name" value="HTH_LUXR_2"/>
    <property type="match status" value="1"/>
</dbReference>
<name>A0A0G8L8H9_9XANT</name>
<protein>
    <recommendedName>
        <fullName evidence="2">HTH luxR-type domain-containing protein</fullName>
    </recommendedName>
</protein>
<dbReference type="EMBL" id="LR828253">
    <property type="protein sequence ID" value="CAD0354898.1"/>
    <property type="molecule type" value="Genomic_DNA"/>
</dbReference>
<dbReference type="SMART" id="SM00421">
    <property type="entry name" value="HTH_LUXR"/>
    <property type="match status" value="1"/>
</dbReference>
<reference evidence="3" key="1">
    <citation type="submission" date="2020-07" db="EMBL/GenBank/DDBJ databases">
        <authorList>
            <person name="Pothier F. J."/>
        </authorList>
    </citation>
    <scope>NUCLEOTIDE SEQUENCE</scope>
    <source>
        <strain evidence="3">CFBP 8129</strain>
    </source>
</reference>
<feature type="domain" description="HTH luxR-type" evidence="2">
    <location>
        <begin position="123"/>
        <end position="191"/>
    </location>
</feature>
<dbReference type="AlphaFoldDB" id="A0A0G8L8H9"/>
<dbReference type="GO" id="GO:0006355">
    <property type="term" value="P:regulation of DNA-templated transcription"/>
    <property type="evidence" value="ECO:0007669"/>
    <property type="project" value="InterPro"/>
</dbReference>
<accession>A0A0G8L8H9</accession>
<dbReference type="PANTHER" id="PTHR43214:SF43">
    <property type="entry name" value="TWO-COMPONENT RESPONSE REGULATOR"/>
    <property type="match status" value="1"/>
</dbReference>
<dbReference type="Gene3D" id="1.10.10.10">
    <property type="entry name" value="Winged helix-like DNA-binding domain superfamily/Winged helix DNA-binding domain"/>
    <property type="match status" value="1"/>
</dbReference>
<dbReference type="Pfam" id="PF00196">
    <property type="entry name" value="GerE"/>
    <property type="match status" value="1"/>
</dbReference>
<proteinExistence type="predicted"/>
<dbReference type="InterPro" id="IPR036388">
    <property type="entry name" value="WH-like_DNA-bd_sf"/>
</dbReference>
<dbReference type="InterPro" id="IPR039420">
    <property type="entry name" value="WalR-like"/>
</dbReference>
<gene>
    <name evidence="3" type="ORF">CFBP8129_39850</name>
</gene>
<dbReference type="PANTHER" id="PTHR43214">
    <property type="entry name" value="TWO-COMPONENT RESPONSE REGULATOR"/>
    <property type="match status" value="1"/>
</dbReference>